<sequence>MSPIRIGFIGLSTRGWASVAHAKPLFEAPLSSLYTLTAVCTTNEASAKATAEHYTPLAGRTVKAYFGEKGIHAIANDPEVDLVAVSVKIPDHYKAVMPAIEAGKDIFVEWAVGNGYKETLEIAEAAKRKGVRALVGAQTHQLPYLQKVKELVDSGKIGRVISTTAVLATPTDPYFFVWSRQANASTAFAFDINNGATVLTVPVGHFLTALTYVLGDFTEVSATGAIQYPTAEVVDADGKPTGQILKKTVHDQVALSGVLHSTNGHPGVTNLKWIIDGELGTIEIQSKPEDGGSGAFITTDKRVFLNGEEVTWETTDEDKLGGSGKAWLEFAKGKDGKYWGLEESVRVHRVLDAALTSIQEGKRLSLV</sequence>
<accession>A0ACC1TCI8</accession>
<organism evidence="1 2">
    <name type="scientific">Phlebia brevispora</name>
    <dbReference type="NCBI Taxonomy" id="194682"/>
    <lineage>
        <taxon>Eukaryota</taxon>
        <taxon>Fungi</taxon>
        <taxon>Dikarya</taxon>
        <taxon>Basidiomycota</taxon>
        <taxon>Agaricomycotina</taxon>
        <taxon>Agaricomycetes</taxon>
        <taxon>Polyporales</taxon>
        <taxon>Meruliaceae</taxon>
        <taxon>Phlebia</taxon>
    </lineage>
</organism>
<keyword evidence="2" id="KW-1185">Reference proteome</keyword>
<proteinExistence type="predicted"/>
<evidence type="ECO:0000313" key="1">
    <source>
        <dbReference type="EMBL" id="KAJ3558385.1"/>
    </source>
</evidence>
<comment type="caution">
    <text evidence="1">The sequence shown here is derived from an EMBL/GenBank/DDBJ whole genome shotgun (WGS) entry which is preliminary data.</text>
</comment>
<name>A0ACC1TCI8_9APHY</name>
<dbReference type="EMBL" id="JANHOG010000092">
    <property type="protein sequence ID" value="KAJ3558385.1"/>
    <property type="molecule type" value="Genomic_DNA"/>
</dbReference>
<reference evidence="1" key="1">
    <citation type="submission" date="2022-07" db="EMBL/GenBank/DDBJ databases">
        <title>Genome Sequence of Phlebia brevispora.</title>
        <authorList>
            <person name="Buettner E."/>
        </authorList>
    </citation>
    <scope>NUCLEOTIDE SEQUENCE</scope>
    <source>
        <strain evidence="1">MPL23</strain>
    </source>
</reference>
<evidence type="ECO:0000313" key="2">
    <source>
        <dbReference type="Proteomes" id="UP001148662"/>
    </source>
</evidence>
<dbReference type="Proteomes" id="UP001148662">
    <property type="component" value="Unassembled WGS sequence"/>
</dbReference>
<gene>
    <name evidence="1" type="ORF">NM688_g958</name>
</gene>
<protein>
    <submittedName>
        <fullName evidence="1">Uncharacterized protein</fullName>
    </submittedName>
</protein>